<evidence type="ECO:0008006" key="3">
    <source>
        <dbReference type="Google" id="ProtNLM"/>
    </source>
</evidence>
<dbReference type="STRING" id="1121390.SAMN02746041_03261"/>
<accession>A0A1W1XX19</accession>
<reference evidence="1 2" key="1">
    <citation type="submission" date="2017-04" db="EMBL/GenBank/DDBJ databases">
        <authorList>
            <person name="Afonso C.L."/>
            <person name="Miller P.J."/>
            <person name="Scott M.A."/>
            <person name="Spackman E."/>
            <person name="Goraichik I."/>
            <person name="Dimitrov K.M."/>
            <person name="Suarez D.L."/>
            <person name="Swayne D.E."/>
        </authorList>
    </citation>
    <scope>NUCLEOTIDE SEQUENCE [LARGE SCALE GENOMIC DNA]</scope>
    <source>
        <strain evidence="1 2">DSM 13146</strain>
    </source>
</reference>
<protein>
    <recommendedName>
        <fullName evidence="3">Helix-turn-helix</fullName>
    </recommendedName>
</protein>
<sequence>MNRKRIEIKKWLLETGITQVSVAKATGASPAMVSRVISGERGRRRKGLSAAVIDYLERRGCPISSEESTA</sequence>
<dbReference type="AlphaFoldDB" id="A0A1W1XX19"/>
<name>A0A1W1XX19_9BACT</name>
<evidence type="ECO:0000313" key="2">
    <source>
        <dbReference type="Proteomes" id="UP000192783"/>
    </source>
</evidence>
<evidence type="ECO:0000313" key="1">
    <source>
        <dbReference type="EMBL" id="SMC28476.1"/>
    </source>
</evidence>
<organism evidence="1 2">
    <name type="scientific">Desulfacinum hydrothermale DSM 13146</name>
    <dbReference type="NCBI Taxonomy" id="1121390"/>
    <lineage>
        <taxon>Bacteria</taxon>
        <taxon>Pseudomonadati</taxon>
        <taxon>Thermodesulfobacteriota</taxon>
        <taxon>Syntrophobacteria</taxon>
        <taxon>Syntrophobacterales</taxon>
        <taxon>Syntrophobacteraceae</taxon>
        <taxon>Desulfacinum</taxon>
    </lineage>
</organism>
<dbReference type="EMBL" id="FWXF01000035">
    <property type="protein sequence ID" value="SMC28476.1"/>
    <property type="molecule type" value="Genomic_DNA"/>
</dbReference>
<dbReference type="InterPro" id="IPR001387">
    <property type="entry name" value="Cro/C1-type_HTH"/>
</dbReference>
<dbReference type="SUPFAM" id="SSF47413">
    <property type="entry name" value="lambda repressor-like DNA-binding domains"/>
    <property type="match status" value="1"/>
</dbReference>
<dbReference type="RefSeq" id="WP_170920685.1">
    <property type="nucleotide sequence ID" value="NZ_FWXF01000035.1"/>
</dbReference>
<gene>
    <name evidence="1" type="ORF">SAMN02746041_03261</name>
</gene>
<keyword evidence="2" id="KW-1185">Reference proteome</keyword>
<dbReference type="CDD" id="cd00093">
    <property type="entry name" value="HTH_XRE"/>
    <property type="match status" value="1"/>
</dbReference>
<proteinExistence type="predicted"/>
<dbReference type="InterPro" id="IPR010982">
    <property type="entry name" value="Lambda_DNA-bd_dom_sf"/>
</dbReference>
<dbReference type="GO" id="GO:0003677">
    <property type="term" value="F:DNA binding"/>
    <property type="evidence" value="ECO:0007669"/>
    <property type="project" value="InterPro"/>
</dbReference>
<dbReference type="Proteomes" id="UP000192783">
    <property type="component" value="Unassembled WGS sequence"/>
</dbReference>